<sequence length="212" mass="23332">MAYILKISEEMISLGTPERPGLPVTPRKEAERTLNTFHQLFNTPSSPPRKGRADDTPTEPKAAAMTTPGKPKPGNISDLTDIVPKELVENTPKNSKKKIIPTYFLPVGSNTVGKIYFIFSFVHIIFKIVCVSLYAAWINDESLEPANILNSVSSSCYNTEVKRLLMQIGFDNVALTGCRLFKITRGIILSIAGAVVTYELVLIQFNSATQGN</sequence>
<evidence type="ECO:0000256" key="8">
    <source>
        <dbReference type="SAM" id="MobiDB-lite"/>
    </source>
</evidence>
<keyword evidence="6 9" id="KW-0472">Membrane</keyword>
<dbReference type="GO" id="GO:0005886">
    <property type="term" value="C:plasma membrane"/>
    <property type="evidence" value="ECO:0007669"/>
    <property type="project" value="UniProtKB-SubCell"/>
</dbReference>
<dbReference type="Proteomes" id="UP001153709">
    <property type="component" value="Chromosome 9"/>
</dbReference>
<evidence type="ECO:0000313" key="11">
    <source>
        <dbReference type="Proteomes" id="UP001153709"/>
    </source>
</evidence>
<evidence type="ECO:0000256" key="2">
    <source>
        <dbReference type="ARBA" id="ARBA00005327"/>
    </source>
</evidence>
<keyword evidence="3" id="KW-1003">Cell membrane</keyword>
<organism evidence="10 11">
    <name type="scientific">Diabrotica balteata</name>
    <name type="common">Banded cucumber beetle</name>
    <dbReference type="NCBI Taxonomy" id="107213"/>
    <lineage>
        <taxon>Eukaryota</taxon>
        <taxon>Metazoa</taxon>
        <taxon>Ecdysozoa</taxon>
        <taxon>Arthropoda</taxon>
        <taxon>Hexapoda</taxon>
        <taxon>Insecta</taxon>
        <taxon>Pterygota</taxon>
        <taxon>Neoptera</taxon>
        <taxon>Endopterygota</taxon>
        <taxon>Coleoptera</taxon>
        <taxon>Polyphaga</taxon>
        <taxon>Cucujiformia</taxon>
        <taxon>Chrysomeloidea</taxon>
        <taxon>Chrysomelidae</taxon>
        <taxon>Galerucinae</taxon>
        <taxon>Diabroticina</taxon>
        <taxon>Diabroticites</taxon>
        <taxon>Diabrotica</taxon>
    </lineage>
</organism>
<feature type="transmembrane region" description="Helical" evidence="9">
    <location>
        <begin position="115"/>
        <end position="137"/>
    </location>
</feature>
<evidence type="ECO:0000256" key="9">
    <source>
        <dbReference type="SAM" id="Phobius"/>
    </source>
</evidence>
<reference evidence="10" key="1">
    <citation type="submission" date="2022-01" db="EMBL/GenBank/DDBJ databases">
        <authorList>
            <person name="King R."/>
        </authorList>
    </citation>
    <scope>NUCLEOTIDE SEQUENCE</scope>
</reference>
<evidence type="ECO:0000256" key="7">
    <source>
        <dbReference type="ARBA" id="ARBA00023170"/>
    </source>
</evidence>
<feature type="region of interest" description="Disordered" evidence="8">
    <location>
        <begin position="37"/>
        <end position="76"/>
    </location>
</feature>
<accession>A0A9N9TBP7</accession>
<evidence type="ECO:0000256" key="4">
    <source>
        <dbReference type="ARBA" id="ARBA00022692"/>
    </source>
</evidence>
<protein>
    <submittedName>
        <fullName evidence="10">Uncharacterized protein</fullName>
    </submittedName>
</protein>
<evidence type="ECO:0000256" key="1">
    <source>
        <dbReference type="ARBA" id="ARBA00004651"/>
    </source>
</evidence>
<dbReference type="GO" id="GO:0008527">
    <property type="term" value="F:taste receptor activity"/>
    <property type="evidence" value="ECO:0007669"/>
    <property type="project" value="InterPro"/>
</dbReference>
<dbReference type="EMBL" id="OU898284">
    <property type="protein sequence ID" value="CAG9840142.1"/>
    <property type="molecule type" value="Genomic_DNA"/>
</dbReference>
<keyword evidence="4 9" id="KW-0812">Transmembrane</keyword>
<evidence type="ECO:0000256" key="6">
    <source>
        <dbReference type="ARBA" id="ARBA00023136"/>
    </source>
</evidence>
<dbReference type="OrthoDB" id="5800391at2759"/>
<keyword evidence="7" id="KW-0675">Receptor</keyword>
<evidence type="ECO:0000313" key="10">
    <source>
        <dbReference type="EMBL" id="CAG9840142.1"/>
    </source>
</evidence>
<evidence type="ECO:0000256" key="3">
    <source>
        <dbReference type="ARBA" id="ARBA00022475"/>
    </source>
</evidence>
<dbReference type="InterPro" id="IPR009318">
    <property type="entry name" value="Gustatory_rcpt"/>
</dbReference>
<dbReference type="PANTHER" id="PTHR21421:SF29">
    <property type="entry name" value="GUSTATORY RECEPTOR 5A FOR TREHALOSE-RELATED"/>
    <property type="match status" value="1"/>
</dbReference>
<keyword evidence="5 9" id="KW-1133">Transmembrane helix</keyword>
<dbReference type="Pfam" id="PF06151">
    <property type="entry name" value="Trehalose_recp"/>
    <property type="match status" value="1"/>
</dbReference>
<dbReference type="PANTHER" id="PTHR21421">
    <property type="entry name" value="GUSTATORY RECEPTOR"/>
    <property type="match status" value="1"/>
</dbReference>
<gene>
    <name evidence="10" type="ORF">DIABBA_LOCUS12830</name>
</gene>
<name>A0A9N9TBP7_DIABA</name>
<dbReference type="AlphaFoldDB" id="A0A9N9TBP7"/>
<evidence type="ECO:0000256" key="5">
    <source>
        <dbReference type="ARBA" id="ARBA00022989"/>
    </source>
</evidence>
<proteinExistence type="inferred from homology"/>
<comment type="subcellular location">
    <subcellularLocation>
        <location evidence="1">Cell membrane</location>
        <topology evidence="1">Multi-pass membrane protein</topology>
    </subcellularLocation>
</comment>
<dbReference type="GO" id="GO:0050916">
    <property type="term" value="P:sensory perception of sweet taste"/>
    <property type="evidence" value="ECO:0007669"/>
    <property type="project" value="UniProtKB-ARBA"/>
</dbReference>
<comment type="similarity">
    <text evidence="2">Belongs to the insect chemoreceptor superfamily. Gustatory receptor (GR) family. Gr5a subfamily.</text>
</comment>
<keyword evidence="11" id="KW-1185">Reference proteome</keyword>